<comment type="caution">
    <text evidence="3">The sequence shown here is derived from an EMBL/GenBank/DDBJ whole genome shotgun (WGS) entry which is preliminary data.</text>
</comment>
<accession>A0ABW4YG29</accession>
<gene>
    <name evidence="3" type="ORF">ACFSJH_02815</name>
</gene>
<keyword evidence="1" id="KW-0175">Coiled coil</keyword>
<dbReference type="SUPFAM" id="SSF103657">
    <property type="entry name" value="BAR/IMD domain-like"/>
    <property type="match status" value="1"/>
</dbReference>
<evidence type="ECO:0000256" key="2">
    <source>
        <dbReference type="SAM" id="Phobius"/>
    </source>
</evidence>
<evidence type="ECO:0000256" key="1">
    <source>
        <dbReference type="SAM" id="Coils"/>
    </source>
</evidence>
<keyword evidence="2" id="KW-0472">Membrane</keyword>
<protein>
    <submittedName>
        <fullName evidence="3">Uncharacterized protein</fullName>
    </submittedName>
</protein>
<name>A0ABW4YG29_9BACL</name>
<reference evidence="4" key="1">
    <citation type="journal article" date="2019" name="Int. J. Syst. Evol. Microbiol.">
        <title>The Global Catalogue of Microorganisms (GCM) 10K type strain sequencing project: providing services to taxonomists for standard genome sequencing and annotation.</title>
        <authorList>
            <consortium name="The Broad Institute Genomics Platform"/>
            <consortium name="The Broad Institute Genome Sequencing Center for Infectious Disease"/>
            <person name="Wu L."/>
            <person name="Ma J."/>
        </authorList>
    </citation>
    <scope>NUCLEOTIDE SEQUENCE [LARGE SCALE GENOMIC DNA]</scope>
    <source>
        <strain evidence="4">GH52</strain>
    </source>
</reference>
<proteinExistence type="predicted"/>
<feature type="transmembrane region" description="Helical" evidence="2">
    <location>
        <begin position="111"/>
        <end position="132"/>
    </location>
</feature>
<dbReference type="RefSeq" id="WP_377769699.1">
    <property type="nucleotide sequence ID" value="NZ_JBHUHO010000008.1"/>
</dbReference>
<dbReference type="InterPro" id="IPR027267">
    <property type="entry name" value="AH/BAR_dom_sf"/>
</dbReference>
<organism evidence="3 4">
    <name type="scientific">Paenibacillus yanchengensis</name>
    <dbReference type="NCBI Taxonomy" id="2035833"/>
    <lineage>
        <taxon>Bacteria</taxon>
        <taxon>Bacillati</taxon>
        <taxon>Bacillota</taxon>
        <taxon>Bacilli</taxon>
        <taxon>Bacillales</taxon>
        <taxon>Paenibacillaceae</taxon>
        <taxon>Paenibacillus</taxon>
    </lineage>
</organism>
<feature type="coiled-coil region" evidence="1">
    <location>
        <begin position="44"/>
        <end position="110"/>
    </location>
</feature>
<keyword evidence="4" id="KW-1185">Reference proteome</keyword>
<keyword evidence="2" id="KW-1133">Transmembrane helix</keyword>
<dbReference type="EMBL" id="JBHUHO010000008">
    <property type="protein sequence ID" value="MFD2114680.1"/>
    <property type="molecule type" value="Genomic_DNA"/>
</dbReference>
<evidence type="ECO:0000313" key="4">
    <source>
        <dbReference type="Proteomes" id="UP001597362"/>
    </source>
</evidence>
<dbReference type="Proteomes" id="UP001597362">
    <property type="component" value="Unassembled WGS sequence"/>
</dbReference>
<sequence>MRLWLKSIIVIIFSLFLSTVASLPPVQAGFFDRVKDIYQAPEKIKEITEEYDASRQKLEEELTKQEGRLNEMKESNEYYRAQTELLAAENENLMLKMEKIEQDRKKLYQNLVIIFSSIIGVFVLYALAIRVWRLTVWIKQGRVQNRRKKLR</sequence>
<keyword evidence="2" id="KW-0812">Transmembrane</keyword>
<evidence type="ECO:0000313" key="3">
    <source>
        <dbReference type="EMBL" id="MFD2114680.1"/>
    </source>
</evidence>